<dbReference type="RefSeq" id="WP_150802865.1">
    <property type="nucleotide sequence ID" value="NZ_CABVHY010000005.1"/>
</dbReference>
<dbReference type="Pfam" id="PF03576">
    <property type="entry name" value="Peptidase_S58"/>
    <property type="match status" value="1"/>
</dbReference>
<dbReference type="Gene3D" id="3.60.70.12">
    <property type="entry name" value="L-amino peptidase D-ALA esterase/amidase"/>
    <property type="match status" value="1"/>
</dbReference>
<keyword evidence="2" id="KW-0645">Protease</keyword>
<dbReference type="PANTHER" id="PTHR36512">
    <property type="entry name" value="D-AMINOPEPTIDASE"/>
    <property type="match status" value="1"/>
</dbReference>
<name>A0A5E7AXN1_PSEFL</name>
<dbReference type="PANTHER" id="PTHR36512:SF3">
    <property type="entry name" value="BLR5678 PROTEIN"/>
    <property type="match status" value="1"/>
</dbReference>
<dbReference type="CDD" id="cd02253">
    <property type="entry name" value="DmpA"/>
    <property type="match status" value="1"/>
</dbReference>
<keyword evidence="2" id="KW-0378">Hydrolase</keyword>
<evidence type="ECO:0000313" key="2">
    <source>
        <dbReference type="EMBL" id="VVN83886.1"/>
    </source>
</evidence>
<dbReference type="Proteomes" id="UP000379480">
    <property type="component" value="Unassembled WGS sequence"/>
</dbReference>
<accession>A0A5E7AXN1</accession>
<reference evidence="2 3" key="1">
    <citation type="submission" date="2019-09" db="EMBL/GenBank/DDBJ databases">
        <authorList>
            <person name="Chandra G."/>
            <person name="Truman W A."/>
        </authorList>
    </citation>
    <scope>NUCLEOTIDE SEQUENCE [LARGE SCALE GENOMIC DNA]</scope>
    <source>
        <strain evidence="2">PS723</strain>
    </source>
</reference>
<gene>
    <name evidence="2" type="ORF">PS723_01311</name>
</gene>
<proteinExistence type="inferred from homology"/>
<keyword evidence="2" id="KW-0031">Aminopeptidase</keyword>
<dbReference type="SUPFAM" id="SSF56266">
    <property type="entry name" value="DmpA/ArgJ-like"/>
    <property type="match status" value="1"/>
</dbReference>
<organism evidence="2 3">
    <name type="scientific">Pseudomonas fluorescens</name>
    <dbReference type="NCBI Taxonomy" id="294"/>
    <lineage>
        <taxon>Bacteria</taxon>
        <taxon>Pseudomonadati</taxon>
        <taxon>Pseudomonadota</taxon>
        <taxon>Gammaproteobacteria</taxon>
        <taxon>Pseudomonadales</taxon>
        <taxon>Pseudomonadaceae</taxon>
        <taxon>Pseudomonas</taxon>
    </lineage>
</organism>
<protein>
    <submittedName>
        <fullName evidence="2">Beta-peptidyl aminopeptidase BapA</fullName>
        <ecNumber evidence="2">3.4.11.25</ecNumber>
    </submittedName>
</protein>
<sequence length="368" mass="38096">MRLRDLGITIGLGNPGIHNAITDVPGVRVGHHTLNVESGETSIHTGVTVIEPRAVAAHLEPCFAGIHVLNGNGDATGLEWIREAGLLTTPIAYTNTHSVGVVRDALVAAEREMAKLHTYWCMPVVLETYDGVLSDIWGQHVTAEHVQAALAAARSGPVQEGCVGGGTGMICHEFKGGIGTSSRVLSAEQGGWTVGALVQANYGVRGALRVAGYPVGGVLDDVPSPFEGAANVGEPGMGSIVITIATDAPLLPHQCTRLAQRASVGLARVGGGTEDSSGDIFIAFSVGNRGLPIANHGCPGEPTTALQMVNNDYISALFVAAADAVEEAILNAMLGASDLEGCGNRALALKPEQLLSAMRKVGWQPRMS</sequence>
<dbReference type="EC" id="3.4.11.25" evidence="2"/>
<evidence type="ECO:0000313" key="3">
    <source>
        <dbReference type="Proteomes" id="UP000379480"/>
    </source>
</evidence>
<evidence type="ECO:0000256" key="1">
    <source>
        <dbReference type="ARBA" id="ARBA00007068"/>
    </source>
</evidence>
<dbReference type="OrthoDB" id="9770388at2"/>
<dbReference type="EMBL" id="CABVHY010000005">
    <property type="protein sequence ID" value="VVN83886.1"/>
    <property type="molecule type" value="Genomic_DNA"/>
</dbReference>
<dbReference type="InterPro" id="IPR016117">
    <property type="entry name" value="ArgJ-like_dom_sf"/>
</dbReference>
<dbReference type="GO" id="GO:0004177">
    <property type="term" value="F:aminopeptidase activity"/>
    <property type="evidence" value="ECO:0007669"/>
    <property type="project" value="UniProtKB-KW"/>
</dbReference>
<dbReference type="InterPro" id="IPR005321">
    <property type="entry name" value="Peptidase_S58_DmpA"/>
</dbReference>
<comment type="similarity">
    <text evidence="1">Belongs to the peptidase S58 family.</text>
</comment>
<dbReference type="AlphaFoldDB" id="A0A5E7AXN1"/>